<dbReference type="AlphaFoldDB" id="A0A4Y9FLU0"/>
<dbReference type="RefSeq" id="WP_135053287.1">
    <property type="nucleotide sequence ID" value="NZ_CAKOCW010000040.1"/>
</dbReference>
<organism evidence="1 2">
    <name type="scientific">Streptococcus acidominimus</name>
    <dbReference type="NCBI Taxonomy" id="1326"/>
    <lineage>
        <taxon>Bacteria</taxon>
        <taxon>Bacillati</taxon>
        <taxon>Bacillota</taxon>
        <taxon>Bacilli</taxon>
        <taxon>Lactobacillales</taxon>
        <taxon>Streptococcaceae</taxon>
        <taxon>Streptococcus</taxon>
    </lineage>
</organism>
<evidence type="ECO:0000313" key="1">
    <source>
        <dbReference type="EMBL" id="TFU29812.1"/>
    </source>
</evidence>
<dbReference type="Pfam" id="PF15574">
    <property type="entry name" value="Imm48"/>
    <property type="match status" value="1"/>
</dbReference>
<reference evidence="1 2" key="1">
    <citation type="submission" date="2019-03" db="EMBL/GenBank/DDBJ databases">
        <title>Diversity of the mouse oral microbiome.</title>
        <authorList>
            <person name="Joseph S."/>
            <person name="Aduse-Opoku J."/>
            <person name="Curtis M."/>
            <person name="Wade W."/>
            <person name="Hashim A."/>
        </authorList>
    </citation>
    <scope>NUCLEOTIDE SEQUENCE [LARGE SCALE GENOMIC DNA]</scope>
    <source>
        <strain evidence="1 2">HT4</strain>
    </source>
</reference>
<sequence>MNTQINEILKMVDTLLNIVNIDMTDEVTRQVLASYIFGLLNGKAYEETSTPTDIQAIMIRLCMEKLNYSTEESVELTQFLIEATDKNFHPTMNAIIHRGISAYFFYAEGQYNKVRDDFQNIIDTILSKS</sequence>
<accession>A0A4Y9FLU0</accession>
<comment type="caution">
    <text evidence="1">The sequence shown here is derived from an EMBL/GenBank/DDBJ whole genome shotgun (WGS) entry which is preliminary data.</text>
</comment>
<evidence type="ECO:0000313" key="2">
    <source>
        <dbReference type="Proteomes" id="UP000297747"/>
    </source>
</evidence>
<proteinExistence type="predicted"/>
<gene>
    <name evidence="1" type="ORF">E4U01_08510</name>
</gene>
<protein>
    <submittedName>
        <fullName evidence="1">Uncharacterized protein</fullName>
    </submittedName>
</protein>
<dbReference type="EMBL" id="SPQA01000037">
    <property type="protein sequence ID" value="TFU29812.1"/>
    <property type="molecule type" value="Genomic_DNA"/>
</dbReference>
<dbReference type="InterPro" id="IPR029075">
    <property type="entry name" value="Imm48"/>
</dbReference>
<name>A0A4Y9FLU0_STRAI</name>
<dbReference type="Proteomes" id="UP000297747">
    <property type="component" value="Unassembled WGS sequence"/>
</dbReference>